<dbReference type="Proteomes" id="UP000789901">
    <property type="component" value="Unassembled WGS sequence"/>
</dbReference>
<feature type="transmembrane region" description="Helical" evidence="2">
    <location>
        <begin position="118"/>
        <end position="139"/>
    </location>
</feature>
<accession>A0ABN7UJQ9</accession>
<organism evidence="3 4">
    <name type="scientific">Gigaspora margarita</name>
    <dbReference type="NCBI Taxonomy" id="4874"/>
    <lineage>
        <taxon>Eukaryota</taxon>
        <taxon>Fungi</taxon>
        <taxon>Fungi incertae sedis</taxon>
        <taxon>Mucoromycota</taxon>
        <taxon>Glomeromycotina</taxon>
        <taxon>Glomeromycetes</taxon>
        <taxon>Diversisporales</taxon>
        <taxon>Gigasporaceae</taxon>
        <taxon>Gigaspora</taxon>
    </lineage>
</organism>
<reference evidence="3 4" key="1">
    <citation type="submission" date="2021-06" db="EMBL/GenBank/DDBJ databases">
        <authorList>
            <person name="Kallberg Y."/>
            <person name="Tangrot J."/>
            <person name="Rosling A."/>
        </authorList>
    </citation>
    <scope>NUCLEOTIDE SEQUENCE [LARGE SCALE GENOMIC DNA]</scope>
    <source>
        <strain evidence="3 4">120-4 pot B 10/14</strain>
    </source>
</reference>
<evidence type="ECO:0000313" key="4">
    <source>
        <dbReference type="Proteomes" id="UP000789901"/>
    </source>
</evidence>
<dbReference type="EMBL" id="CAJVQB010003240">
    <property type="protein sequence ID" value="CAG8602178.1"/>
    <property type="molecule type" value="Genomic_DNA"/>
</dbReference>
<evidence type="ECO:0000313" key="3">
    <source>
        <dbReference type="EMBL" id="CAG8602178.1"/>
    </source>
</evidence>
<gene>
    <name evidence="3" type="ORF">GMARGA_LOCUS6940</name>
</gene>
<feature type="region of interest" description="Disordered" evidence="1">
    <location>
        <begin position="83"/>
        <end position="110"/>
    </location>
</feature>
<name>A0ABN7UJQ9_GIGMA</name>
<proteinExistence type="predicted"/>
<feature type="compositionally biased region" description="Polar residues" evidence="1">
    <location>
        <begin position="96"/>
        <end position="110"/>
    </location>
</feature>
<keyword evidence="2" id="KW-0472">Membrane</keyword>
<evidence type="ECO:0000256" key="1">
    <source>
        <dbReference type="SAM" id="MobiDB-lite"/>
    </source>
</evidence>
<keyword evidence="2" id="KW-1133">Transmembrane helix</keyword>
<sequence>MEAIKMRSKDGNIIIFGGGKNSVQTYPDLAVLNTNAWLWSVPSVSTINAPPSLTRHSANLYKIFMIIAFETYSWVSSLNEVNQGSPTNSDRDPTNKDGTSTNQSDLSSGNVNSSTYKIILYVVISIGCIAFLSGLVVCYKKCYKNRANIEKILTPGDSHNYNLHDKENHNNRVA</sequence>
<keyword evidence="4" id="KW-1185">Reference proteome</keyword>
<comment type="caution">
    <text evidence="3">The sequence shown here is derived from an EMBL/GenBank/DDBJ whole genome shotgun (WGS) entry which is preliminary data.</text>
</comment>
<evidence type="ECO:0000256" key="2">
    <source>
        <dbReference type="SAM" id="Phobius"/>
    </source>
</evidence>
<keyword evidence="2" id="KW-0812">Transmembrane</keyword>
<protein>
    <submittedName>
        <fullName evidence="3">22038_t:CDS:1</fullName>
    </submittedName>
</protein>
<feature type="transmembrane region" description="Helical" evidence="2">
    <location>
        <begin position="59"/>
        <end position="75"/>
    </location>
</feature>